<dbReference type="PATRIC" id="fig|1158610.3.peg.1162"/>
<name>R3TVW8_9ENTE</name>
<protein>
    <submittedName>
        <fullName evidence="2">Uncharacterized protein</fullName>
    </submittedName>
</protein>
<proteinExistence type="predicted"/>
<keyword evidence="1" id="KW-0812">Transmembrane</keyword>
<evidence type="ECO:0000256" key="1">
    <source>
        <dbReference type="SAM" id="Phobius"/>
    </source>
</evidence>
<dbReference type="EMBL" id="AJAT01000012">
    <property type="protein sequence ID" value="EOL45298.1"/>
    <property type="molecule type" value="Genomic_DNA"/>
</dbReference>
<keyword evidence="3" id="KW-1185">Reference proteome</keyword>
<dbReference type="Proteomes" id="UP000013785">
    <property type="component" value="Unassembled WGS sequence"/>
</dbReference>
<evidence type="ECO:0000313" key="2">
    <source>
        <dbReference type="EMBL" id="EOL45298.1"/>
    </source>
</evidence>
<feature type="transmembrane region" description="Helical" evidence="1">
    <location>
        <begin position="41"/>
        <end position="62"/>
    </location>
</feature>
<dbReference type="HOGENOM" id="CLU_2878926_0_0_9"/>
<dbReference type="RefSeq" id="WP_010767856.1">
    <property type="nucleotide sequence ID" value="NZ_ASWE01000003.1"/>
</dbReference>
<gene>
    <name evidence="2" type="ORF">UC3_01188</name>
</gene>
<keyword evidence="1" id="KW-1133">Transmembrane helix</keyword>
<keyword evidence="1" id="KW-0472">Membrane</keyword>
<dbReference type="AlphaFoldDB" id="R3TVW8"/>
<organism evidence="2 3">
    <name type="scientific">Enterococcus phoeniculicola ATCC BAA-412</name>
    <dbReference type="NCBI Taxonomy" id="1158610"/>
    <lineage>
        <taxon>Bacteria</taxon>
        <taxon>Bacillati</taxon>
        <taxon>Bacillota</taxon>
        <taxon>Bacilli</taxon>
        <taxon>Lactobacillales</taxon>
        <taxon>Enterococcaceae</taxon>
        <taxon>Enterococcus</taxon>
    </lineage>
</organism>
<feature type="transmembrane region" description="Helical" evidence="1">
    <location>
        <begin position="12"/>
        <end position="35"/>
    </location>
</feature>
<dbReference type="STRING" id="154621.RV11_GL000815"/>
<evidence type="ECO:0000313" key="3">
    <source>
        <dbReference type="Proteomes" id="UP000013785"/>
    </source>
</evidence>
<comment type="caution">
    <text evidence="2">The sequence shown here is derived from an EMBL/GenBank/DDBJ whole genome shotgun (WGS) entry which is preliminary data.</text>
</comment>
<accession>R3TVW8</accession>
<sequence>MNKQMIPELSPELTLIGIILSIIFALVIIGVGIYFKKKEKSWWSLPVLLGLVSIIVNGARLLL</sequence>
<reference evidence="2 3" key="1">
    <citation type="submission" date="2013-02" db="EMBL/GenBank/DDBJ databases">
        <title>The Genome Sequence of Enterococcus phoeniculicola BAA-412.</title>
        <authorList>
            <consortium name="The Broad Institute Genome Sequencing Platform"/>
            <consortium name="The Broad Institute Genome Sequencing Center for Infectious Disease"/>
            <person name="Earl A.M."/>
            <person name="Gilmore M.S."/>
            <person name="Lebreton F."/>
            <person name="Walker B."/>
            <person name="Young S.K."/>
            <person name="Zeng Q."/>
            <person name="Gargeya S."/>
            <person name="Fitzgerald M."/>
            <person name="Haas B."/>
            <person name="Abouelleil A."/>
            <person name="Alvarado L."/>
            <person name="Arachchi H.M."/>
            <person name="Berlin A.M."/>
            <person name="Chapman S.B."/>
            <person name="Dewar J."/>
            <person name="Goldberg J."/>
            <person name="Griggs A."/>
            <person name="Gujja S."/>
            <person name="Hansen M."/>
            <person name="Howarth C."/>
            <person name="Imamovic A."/>
            <person name="Larimer J."/>
            <person name="McCowan C."/>
            <person name="Murphy C."/>
            <person name="Neiman D."/>
            <person name="Pearson M."/>
            <person name="Priest M."/>
            <person name="Roberts A."/>
            <person name="Saif S."/>
            <person name="Shea T."/>
            <person name="Sisk P."/>
            <person name="Sykes S."/>
            <person name="Wortman J."/>
            <person name="Nusbaum C."/>
            <person name="Birren B."/>
        </authorList>
    </citation>
    <scope>NUCLEOTIDE SEQUENCE [LARGE SCALE GENOMIC DNA]</scope>
    <source>
        <strain evidence="2 3">ATCC BAA-412</strain>
    </source>
</reference>